<protein>
    <submittedName>
        <fullName evidence="1">Uncharacterized protein</fullName>
    </submittedName>
</protein>
<reference evidence="1 2" key="1">
    <citation type="journal article" date="2018" name="New Phytol.">
        <title>Phylogenomics of Endogonaceae and evolution of mycorrhizas within Mucoromycota.</title>
        <authorList>
            <person name="Chang Y."/>
            <person name="Desiro A."/>
            <person name="Na H."/>
            <person name="Sandor L."/>
            <person name="Lipzen A."/>
            <person name="Clum A."/>
            <person name="Barry K."/>
            <person name="Grigoriev I.V."/>
            <person name="Martin F.M."/>
            <person name="Stajich J.E."/>
            <person name="Smith M.E."/>
            <person name="Bonito G."/>
            <person name="Spatafora J.W."/>
        </authorList>
    </citation>
    <scope>NUCLEOTIDE SEQUENCE [LARGE SCALE GENOMIC DNA]</scope>
    <source>
        <strain evidence="1 2">AD002</strain>
    </source>
</reference>
<dbReference type="AlphaFoldDB" id="A0A433QHA3"/>
<gene>
    <name evidence="1" type="ORF">BC938DRAFT_480962</name>
</gene>
<sequence>MLEFQEGPLRLPYLCAQQIISLMHGTFLFFVSPSINVSNTSAESAFPFEIAETESVRDLKIGVKWATNGESNCTRINLAELNRNIATCAEIINQLRYRPIRRLANEFESSRTLWHRTMSEAGGWSVNDLQNIAKAEADKCTEERIPTVAICPLVRWGGSLA</sequence>
<comment type="caution">
    <text evidence="1">The sequence shown here is derived from an EMBL/GenBank/DDBJ whole genome shotgun (WGS) entry which is preliminary data.</text>
</comment>
<dbReference type="EMBL" id="RBNJ01005519">
    <property type="protein sequence ID" value="RUS29173.1"/>
    <property type="molecule type" value="Genomic_DNA"/>
</dbReference>
<dbReference type="Proteomes" id="UP000274822">
    <property type="component" value="Unassembled WGS sequence"/>
</dbReference>
<keyword evidence="2" id="KW-1185">Reference proteome</keyword>
<evidence type="ECO:0000313" key="1">
    <source>
        <dbReference type="EMBL" id="RUS29173.1"/>
    </source>
</evidence>
<name>A0A433QHA3_9FUNG</name>
<evidence type="ECO:0000313" key="2">
    <source>
        <dbReference type="Proteomes" id="UP000274822"/>
    </source>
</evidence>
<accession>A0A433QHA3</accession>
<organism evidence="1 2">
    <name type="scientific">Jimgerdemannia flammicorona</name>
    <dbReference type="NCBI Taxonomy" id="994334"/>
    <lineage>
        <taxon>Eukaryota</taxon>
        <taxon>Fungi</taxon>
        <taxon>Fungi incertae sedis</taxon>
        <taxon>Mucoromycota</taxon>
        <taxon>Mucoromycotina</taxon>
        <taxon>Endogonomycetes</taxon>
        <taxon>Endogonales</taxon>
        <taxon>Endogonaceae</taxon>
        <taxon>Jimgerdemannia</taxon>
    </lineage>
</organism>
<proteinExistence type="predicted"/>